<gene>
    <name evidence="2" type="ORF">LLUT_LOCUS13088</name>
</gene>
<dbReference type="Gene3D" id="1.10.472.10">
    <property type="entry name" value="Cyclin-like"/>
    <property type="match status" value="2"/>
</dbReference>
<dbReference type="CDD" id="cd20544">
    <property type="entry name" value="CYCLIN_AtCycD-like_rpt2"/>
    <property type="match status" value="1"/>
</dbReference>
<feature type="domain" description="Cyclin C-terminal" evidence="1">
    <location>
        <begin position="24"/>
        <end position="99"/>
    </location>
</feature>
<keyword evidence="3" id="KW-1185">Reference proteome</keyword>
<dbReference type="Pfam" id="PF02984">
    <property type="entry name" value="Cyclin_C"/>
    <property type="match status" value="1"/>
</dbReference>
<organism evidence="2 3">
    <name type="scientific">Lupinus luteus</name>
    <name type="common">European yellow lupine</name>
    <dbReference type="NCBI Taxonomy" id="3873"/>
    <lineage>
        <taxon>Eukaryota</taxon>
        <taxon>Viridiplantae</taxon>
        <taxon>Streptophyta</taxon>
        <taxon>Embryophyta</taxon>
        <taxon>Tracheophyta</taxon>
        <taxon>Spermatophyta</taxon>
        <taxon>Magnoliopsida</taxon>
        <taxon>eudicotyledons</taxon>
        <taxon>Gunneridae</taxon>
        <taxon>Pentapetalae</taxon>
        <taxon>rosids</taxon>
        <taxon>fabids</taxon>
        <taxon>Fabales</taxon>
        <taxon>Fabaceae</taxon>
        <taxon>Papilionoideae</taxon>
        <taxon>50 kb inversion clade</taxon>
        <taxon>genistoids sensu lato</taxon>
        <taxon>core genistoids</taxon>
        <taxon>Genisteae</taxon>
        <taxon>Lupinus</taxon>
    </lineage>
</organism>
<evidence type="ECO:0000259" key="1">
    <source>
        <dbReference type="Pfam" id="PF02984"/>
    </source>
</evidence>
<dbReference type="Proteomes" id="UP001497480">
    <property type="component" value="Unassembled WGS sequence"/>
</dbReference>
<evidence type="ECO:0000313" key="3">
    <source>
        <dbReference type="Proteomes" id="UP001497480"/>
    </source>
</evidence>
<sequence length="102" mass="11733">MELLVLSTLKWKMCPVTSISFFEHFVRRFGLKSPLHWEFHRRSERVLLSVIADSRVMNSLPSTLAAATMIDVIKDIVPFNAMECRTQLLALLKTTEICLLLI</sequence>
<dbReference type="EMBL" id="CAXHTB010000009">
    <property type="protein sequence ID" value="CAL0312028.1"/>
    <property type="molecule type" value="Genomic_DNA"/>
</dbReference>
<accession>A0AAV1WRV6</accession>
<name>A0AAV1WRV6_LUPLU</name>
<dbReference type="AlphaFoldDB" id="A0AAV1WRV6"/>
<reference evidence="2 3" key="1">
    <citation type="submission" date="2024-03" db="EMBL/GenBank/DDBJ databases">
        <authorList>
            <person name="Martinez-Hernandez J."/>
        </authorList>
    </citation>
    <scope>NUCLEOTIDE SEQUENCE [LARGE SCALE GENOMIC DNA]</scope>
</reference>
<protein>
    <recommendedName>
        <fullName evidence="1">Cyclin C-terminal domain-containing protein</fullName>
    </recommendedName>
</protein>
<comment type="caution">
    <text evidence="2">The sequence shown here is derived from an EMBL/GenBank/DDBJ whole genome shotgun (WGS) entry which is preliminary data.</text>
</comment>
<evidence type="ECO:0000313" key="2">
    <source>
        <dbReference type="EMBL" id="CAL0312028.1"/>
    </source>
</evidence>
<proteinExistence type="predicted"/>
<dbReference type="InterPro" id="IPR004367">
    <property type="entry name" value="Cyclin_C-dom"/>
</dbReference>